<keyword evidence="1" id="KW-0472">Membrane</keyword>
<dbReference type="Proteomes" id="UP000324748">
    <property type="component" value="Unassembled WGS sequence"/>
</dbReference>
<keyword evidence="3" id="KW-1185">Reference proteome</keyword>
<evidence type="ECO:0000313" key="2">
    <source>
        <dbReference type="EMBL" id="KAA1118109.1"/>
    </source>
</evidence>
<name>A0A5B0QYD2_PUCGR</name>
<feature type="transmembrane region" description="Helical" evidence="1">
    <location>
        <begin position="95"/>
        <end position="113"/>
    </location>
</feature>
<comment type="caution">
    <text evidence="2">The sequence shown here is derived from an EMBL/GenBank/DDBJ whole genome shotgun (WGS) entry which is preliminary data.</text>
</comment>
<sequence length="114" mass="13681">MERRSMGDVVDWLDPTDDGRRIVIDEDGYQRMRSYLRLRLNLNDERIYISISSEGWEGKEEDRTRRGRRRRLINGREGEDYKVYLCMECNESRRCAVSILTMWMMMVMVVGSMD</sequence>
<evidence type="ECO:0000256" key="1">
    <source>
        <dbReference type="SAM" id="Phobius"/>
    </source>
</evidence>
<accession>A0A5B0QYD2</accession>
<organism evidence="2 3">
    <name type="scientific">Puccinia graminis f. sp. tritici</name>
    <dbReference type="NCBI Taxonomy" id="56615"/>
    <lineage>
        <taxon>Eukaryota</taxon>
        <taxon>Fungi</taxon>
        <taxon>Dikarya</taxon>
        <taxon>Basidiomycota</taxon>
        <taxon>Pucciniomycotina</taxon>
        <taxon>Pucciniomycetes</taxon>
        <taxon>Pucciniales</taxon>
        <taxon>Pucciniaceae</taxon>
        <taxon>Puccinia</taxon>
    </lineage>
</organism>
<reference evidence="2 3" key="1">
    <citation type="submission" date="2019-05" db="EMBL/GenBank/DDBJ databases">
        <title>Emergence of the Ug99 lineage of the wheat stem rust pathogen through somatic hybridization.</title>
        <authorList>
            <person name="Li F."/>
            <person name="Upadhyaya N.M."/>
            <person name="Sperschneider J."/>
            <person name="Matny O."/>
            <person name="Nguyen-Phuc H."/>
            <person name="Mago R."/>
            <person name="Raley C."/>
            <person name="Miller M.E."/>
            <person name="Silverstein K.A.T."/>
            <person name="Henningsen E."/>
            <person name="Hirsch C.D."/>
            <person name="Visser B."/>
            <person name="Pretorius Z.A."/>
            <person name="Steffenson B.J."/>
            <person name="Schwessinger B."/>
            <person name="Dodds P.N."/>
            <person name="Figueroa M."/>
        </authorList>
    </citation>
    <scope>NUCLEOTIDE SEQUENCE [LARGE SCALE GENOMIC DNA]</scope>
    <source>
        <strain evidence="2">21-0</strain>
    </source>
</reference>
<proteinExistence type="predicted"/>
<dbReference type="EMBL" id="VSWC01000002">
    <property type="protein sequence ID" value="KAA1118109.1"/>
    <property type="molecule type" value="Genomic_DNA"/>
</dbReference>
<dbReference type="AlphaFoldDB" id="A0A5B0QYD2"/>
<evidence type="ECO:0000313" key="3">
    <source>
        <dbReference type="Proteomes" id="UP000324748"/>
    </source>
</evidence>
<gene>
    <name evidence="2" type="ORF">PGT21_031524</name>
</gene>
<keyword evidence="1" id="KW-1133">Transmembrane helix</keyword>
<keyword evidence="1" id="KW-0812">Transmembrane</keyword>
<protein>
    <submittedName>
        <fullName evidence="2">Uncharacterized protein</fullName>
    </submittedName>
</protein>